<comment type="caution">
    <text evidence="1">The sequence shown here is derived from an EMBL/GenBank/DDBJ whole genome shotgun (WGS) entry which is preliminary data.</text>
</comment>
<sequence length="130" mass="14218">MAAEVWGRRDELLSRHDLRGGSRDGFSGDAPHGGIVLGRATTAASVGELWRRAWTAFAEGGGHDVAGMELISLLAGRGPTGLLAEAERLGYTARPAGYAGRRHLCWEVRRWLLDRGHYRRLLAPATVYRP</sequence>
<dbReference type="AlphaFoldDB" id="A0A0F9F0F9"/>
<dbReference type="EMBL" id="LAZR01023041">
    <property type="protein sequence ID" value="KKL79863.1"/>
    <property type="molecule type" value="Genomic_DNA"/>
</dbReference>
<protein>
    <submittedName>
        <fullName evidence="1">Uncharacterized protein</fullName>
    </submittedName>
</protein>
<reference evidence="1" key="1">
    <citation type="journal article" date="2015" name="Nature">
        <title>Complex archaea that bridge the gap between prokaryotes and eukaryotes.</title>
        <authorList>
            <person name="Spang A."/>
            <person name="Saw J.H."/>
            <person name="Jorgensen S.L."/>
            <person name="Zaremba-Niedzwiedzka K."/>
            <person name="Martijn J."/>
            <person name="Lind A.E."/>
            <person name="van Eijk R."/>
            <person name="Schleper C."/>
            <person name="Guy L."/>
            <person name="Ettema T.J."/>
        </authorList>
    </citation>
    <scope>NUCLEOTIDE SEQUENCE</scope>
</reference>
<gene>
    <name evidence="1" type="ORF">LCGC14_2010540</name>
</gene>
<organism evidence="1">
    <name type="scientific">marine sediment metagenome</name>
    <dbReference type="NCBI Taxonomy" id="412755"/>
    <lineage>
        <taxon>unclassified sequences</taxon>
        <taxon>metagenomes</taxon>
        <taxon>ecological metagenomes</taxon>
    </lineage>
</organism>
<proteinExistence type="predicted"/>
<evidence type="ECO:0000313" key="1">
    <source>
        <dbReference type="EMBL" id="KKL79863.1"/>
    </source>
</evidence>
<name>A0A0F9F0F9_9ZZZZ</name>
<accession>A0A0F9F0F9</accession>